<dbReference type="InterPro" id="IPR005069">
    <property type="entry name" value="Nucl-diP-sugar_transferase"/>
</dbReference>
<dbReference type="AlphaFoldDB" id="A0A2D3UW88"/>
<organism evidence="7 8">
    <name type="scientific">Ramularia collo-cygni</name>
    <dbReference type="NCBI Taxonomy" id="112498"/>
    <lineage>
        <taxon>Eukaryota</taxon>
        <taxon>Fungi</taxon>
        <taxon>Dikarya</taxon>
        <taxon>Ascomycota</taxon>
        <taxon>Pezizomycotina</taxon>
        <taxon>Dothideomycetes</taxon>
        <taxon>Dothideomycetidae</taxon>
        <taxon>Mycosphaerellales</taxon>
        <taxon>Mycosphaerellaceae</taxon>
        <taxon>Ramularia</taxon>
    </lineage>
</organism>
<dbReference type="PANTHER" id="PTHR31306">
    <property type="entry name" value="ALPHA-1,6-MANNOSYLTRANSFERASE MNN11-RELATED"/>
    <property type="match status" value="1"/>
</dbReference>
<name>A0A2D3UW88_9PEZI</name>
<dbReference type="GO" id="GO:0000139">
    <property type="term" value="C:Golgi membrane"/>
    <property type="evidence" value="ECO:0007669"/>
    <property type="project" value="TreeGrafter"/>
</dbReference>
<evidence type="ECO:0000256" key="3">
    <source>
        <dbReference type="ARBA" id="ARBA00022676"/>
    </source>
</evidence>
<dbReference type="GeneID" id="35603038"/>
<dbReference type="InterPro" id="IPR008630">
    <property type="entry name" value="Glyco_trans_34"/>
</dbReference>
<evidence type="ECO:0000259" key="6">
    <source>
        <dbReference type="Pfam" id="PF03407"/>
    </source>
</evidence>
<dbReference type="EMBL" id="FJUY01000012">
    <property type="protein sequence ID" value="CZT22062.1"/>
    <property type="molecule type" value="Genomic_DNA"/>
</dbReference>
<dbReference type="GO" id="GO:0006487">
    <property type="term" value="P:protein N-linked glycosylation"/>
    <property type="evidence" value="ECO:0007669"/>
    <property type="project" value="TreeGrafter"/>
</dbReference>
<evidence type="ECO:0000256" key="5">
    <source>
        <dbReference type="SAM" id="MobiDB-lite"/>
    </source>
</evidence>
<dbReference type="PANTHER" id="PTHR31306:SF3">
    <property type="entry name" value="NUCLEOTIDE-DIPHOSPHO-SUGAR TRANSFERASE DOMAIN-CONTAINING PROTEIN"/>
    <property type="match status" value="1"/>
</dbReference>
<dbReference type="InterPro" id="IPR029044">
    <property type="entry name" value="Nucleotide-diphossugar_trans"/>
</dbReference>
<evidence type="ECO:0000313" key="7">
    <source>
        <dbReference type="EMBL" id="CZT22062.1"/>
    </source>
</evidence>
<keyword evidence="8" id="KW-1185">Reference proteome</keyword>
<evidence type="ECO:0000256" key="2">
    <source>
        <dbReference type="ARBA" id="ARBA00007033"/>
    </source>
</evidence>
<protein>
    <recommendedName>
        <fullName evidence="6">Nucleotide-diphospho-sugar transferase domain-containing protein</fullName>
    </recommendedName>
</protein>
<comment type="similarity">
    <text evidence="1">Belongs to the glycosyltransferase 34 family.</text>
</comment>
<dbReference type="Gene3D" id="3.90.550.10">
    <property type="entry name" value="Spore Coat Polysaccharide Biosynthesis Protein SpsA, Chain A"/>
    <property type="match status" value="1"/>
</dbReference>
<evidence type="ECO:0000256" key="4">
    <source>
        <dbReference type="ARBA" id="ARBA00022679"/>
    </source>
</evidence>
<feature type="domain" description="Nucleotide-diphospho-sugar transferase" evidence="6">
    <location>
        <begin position="184"/>
        <end position="276"/>
    </location>
</feature>
<proteinExistence type="inferred from homology"/>
<dbReference type="Proteomes" id="UP000225277">
    <property type="component" value="Unassembled WGS sequence"/>
</dbReference>
<feature type="region of interest" description="Disordered" evidence="5">
    <location>
        <begin position="49"/>
        <end position="68"/>
    </location>
</feature>
<evidence type="ECO:0000313" key="8">
    <source>
        <dbReference type="Proteomes" id="UP000225277"/>
    </source>
</evidence>
<dbReference type="OrthoDB" id="3763672at2759"/>
<keyword evidence="3" id="KW-0328">Glycosyltransferase</keyword>
<dbReference type="Pfam" id="PF03407">
    <property type="entry name" value="Nucleotid_trans"/>
    <property type="match status" value="1"/>
</dbReference>
<comment type="similarity">
    <text evidence="2">Belongs to the glycosyltransferase 77 family.</text>
</comment>
<keyword evidence="4" id="KW-0808">Transferase</keyword>
<evidence type="ECO:0000256" key="1">
    <source>
        <dbReference type="ARBA" id="ARBA00005664"/>
    </source>
</evidence>
<gene>
    <name evidence="7" type="ORF">RCC_07932</name>
</gene>
<dbReference type="STRING" id="112498.A0A2D3UW88"/>
<dbReference type="GO" id="GO:0016757">
    <property type="term" value="F:glycosyltransferase activity"/>
    <property type="evidence" value="ECO:0007669"/>
    <property type="project" value="UniProtKB-KW"/>
</dbReference>
<accession>A0A2D3UW88</accession>
<dbReference type="RefSeq" id="XP_023628951.1">
    <property type="nucleotide sequence ID" value="XM_023773183.1"/>
</dbReference>
<dbReference type="SUPFAM" id="SSF53448">
    <property type="entry name" value="Nucleotide-diphospho-sugar transferases"/>
    <property type="match status" value="1"/>
</dbReference>
<sequence>MAAFSSARSPRLVFLSAGVAFALLVLVYYVTSSGVWQATTTSYRGSVATTSSLPLSSPNPSLPPPDPSEGERILLAKQYLKHIARPSIPVAQPRVTLFGAQTWELPPLWEPQWKAGQRDGLCIMDLDNRLFNESGQIWGKKPMSWDRPEQVHGLSLGILNHWLYAKIHGYKYYYVDIDEFTDRRASWKKPVIMPELLKRHETCIFIDSDAVFTHLTIPFEWLMNYWSIDPEKHSLTLAIDPDLPWNKDKFNKTYVNTGFIVAQNNERTFEIMDEWRVCPDDGGRHPNCTDFKTADPGHVTDQGGFGTYIRYDYKENVKELSCDDANGFPESETECKGTFLRHLWTGKDTWIKRTVGEQIPGDLLQAFHEWFLREREEFWITEKELMESA</sequence>
<reference evidence="7 8" key="1">
    <citation type="submission" date="2016-03" db="EMBL/GenBank/DDBJ databases">
        <authorList>
            <person name="Ploux O."/>
        </authorList>
    </citation>
    <scope>NUCLEOTIDE SEQUENCE [LARGE SCALE GENOMIC DNA]</scope>
    <source>
        <strain evidence="7 8">URUG2</strain>
    </source>
</reference>